<evidence type="ECO:0000313" key="2">
    <source>
        <dbReference type="EMBL" id="RPA33253.1"/>
    </source>
</evidence>
<protein>
    <submittedName>
        <fullName evidence="2">YheV family putative metal-binding protein</fullName>
    </submittedName>
</protein>
<dbReference type="InterPro" id="IPR012658">
    <property type="entry name" value="YheV"/>
</dbReference>
<dbReference type="EMBL" id="CP034073">
    <property type="protein sequence ID" value="AZG34950.1"/>
    <property type="molecule type" value="Genomic_DNA"/>
</dbReference>
<name>A0A3N4E597_9GAMM</name>
<keyword evidence="3" id="KW-1185">Reference proteome</keyword>
<dbReference type="EMBL" id="RKKB01000002">
    <property type="protein sequence ID" value="RPA33253.1"/>
    <property type="molecule type" value="Genomic_DNA"/>
</dbReference>
<reference evidence="4" key="2">
    <citation type="submission" date="2018-11" db="EMBL/GenBank/DDBJ databases">
        <title>Shewanella sp. R106.</title>
        <authorList>
            <person name="Hwang Y.J."/>
            <person name="Hwang C.Y."/>
        </authorList>
    </citation>
    <scope>NUCLEOTIDE SEQUENCE [LARGE SCALE GENOMIC DNA]</scope>
    <source>
        <strain evidence="4">R106</strain>
    </source>
</reference>
<evidence type="ECO:0000313" key="1">
    <source>
        <dbReference type="EMBL" id="AZG34950.1"/>
    </source>
</evidence>
<dbReference type="KEGG" id="spsr:EGC80_08445"/>
<reference evidence="1 3" key="1">
    <citation type="submission" date="2018-11" db="EMBL/GenBank/DDBJ databases">
        <title>Shewanella sp. M2.</title>
        <authorList>
            <person name="Hwang Y.J."/>
            <person name="Hwang C.Y."/>
        </authorList>
    </citation>
    <scope>NUCLEOTIDE SEQUENCE [LARGE SCALE GENOMIC DNA]</scope>
    <source>
        <strain evidence="1 3">M2</strain>
    </source>
</reference>
<dbReference type="NCBIfam" id="TIGR02443">
    <property type="entry name" value="YheV family putative zinc ribbon protein"/>
    <property type="match status" value="1"/>
</dbReference>
<evidence type="ECO:0000313" key="4">
    <source>
        <dbReference type="Proteomes" id="UP000278855"/>
    </source>
</evidence>
<dbReference type="Proteomes" id="UP000278855">
    <property type="component" value="Unassembled WGS sequence"/>
</dbReference>
<accession>A0A3N4E597</accession>
<reference evidence="2" key="3">
    <citation type="submission" date="2018-11" db="EMBL/GenBank/DDBJ databases">
        <authorList>
            <person name="Hwang Y.J."/>
            <person name="Hwang C.Y."/>
        </authorList>
    </citation>
    <scope>NUCLEOTIDE SEQUENCE</scope>
    <source>
        <strain evidence="2">R106</strain>
    </source>
</reference>
<sequence length="66" mass="7345">MMTKIKKRFVAGAKCPKCSAKDSILLFKENGIETIECTECDYREQQTDVKAPQKASGSMIGVFKPD</sequence>
<dbReference type="Pfam" id="PF09526">
    <property type="entry name" value="DUF2387"/>
    <property type="match status" value="1"/>
</dbReference>
<dbReference type="OrthoDB" id="5881059at2"/>
<dbReference type="Proteomes" id="UP000273778">
    <property type="component" value="Chromosome"/>
</dbReference>
<dbReference type="AlphaFoldDB" id="A0A3N4E597"/>
<gene>
    <name evidence="2" type="ORF">EGC77_07900</name>
    <name evidence="1" type="ORF">EGC80_08445</name>
</gene>
<evidence type="ECO:0000313" key="3">
    <source>
        <dbReference type="Proteomes" id="UP000273778"/>
    </source>
</evidence>
<proteinExistence type="predicted"/>
<organism evidence="2 4">
    <name type="scientific">Shewanella psychromarinicola</name>
    <dbReference type="NCBI Taxonomy" id="2487742"/>
    <lineage>
        <taxon>Bacteria</taxon>
        <taxon>Pseudomonadati</taxon>
        <taxon>Pseudomonadota</taxon>
        <taxon>Gammaproteobacteria</taxon>
        <taxon>Alteromonadales</taxon>
        <taxon>Shewanellaceae</taxon>
        <taxon>Shewanella</taxon>
    </lineage>
</organism>